<keyword evidence="3" id="KW-0862">Zinc</keyword>
<dbReference type="PROSITE" id="PS51891">
    <property type="entry name" value="CENP_V_GFA"/>
    <property type="match status" value="1"/>
</dbReference>
<dbReference type="SUPFAM" id="SSF51316">
    <property type="entry name" value="Mss4-like"/>
    <property type="match status" value="1"/>
</dbReference>
<dbReference type="AlphaFoldDB" id="A0A7D5CH55"/>
<proteinExistence type="inferred from homology"/>
<sequence length="121" mass="13127">MNELKTYEGQCHCGKVRFDVKVDLGGQVVSCNCSFCSRAGALMAFVGKDQVTFRAGADVVLSDYQFGKKSIHHEFCPGCGIRPFSRGTAPDGRAMYAINVRCLEGVDLDALKVTKVDGRSL</sequence>
<reference evidence="5" key="1">
    <citation type="journal article" date="2020" name="Molecules">
        <title>2-Hydroxysorangiadenosine: Structure and Biosynthesis of a Myxobacterial Sesquiterpene-Nucleoside.</title>
        <authorList>
            <person name="Okoth D.A."/>
            <person name="Hug J.J."/>
            <person name="Garcia R."/>
            <person name="Sproer C."/>
            <person name="Overmann J."/>
            <person name="Muller R."/>
        </authorList>
    </citation>
    <scope>NUCLEOTIDE SEQUENCE</scope>
    <source>
        <strain evidence="5">MCy10943</strain>
    </source>
</reference>
<dbReference type="PANTHER" id="PTHR28620:SF1">
    <property type="entry name" value="CENP-V_GFA DOMAIN-CONTAINING PROTEIN"/>
    <property type="match status" value="1"/>
</dbReference>
<feature type="domain" description="CENP-V/GFA" evidence="4">
    <location>
        <begin position="7"/>
        <end position="121"/>
    </location>
</feature>
<dbReference type="Pfam" id="PF04828">
    <property type="entry name" value="GFA"/>
    <property type="match status" value="1"/>
</dbReference>
<evidence type="ECO:0000256" key="2">
    <source>
        <dbReference type="ARBA" id="ARBA00022723"/>
    </source>
</evidence>
<organism evidence="5">
    <name type="scientific">Vitiosangium cumulatum</name>
    <dbReference type="NCBI Taxonomy" id="1867796"/>
    <lineage>
        <taxon>Bacteria</taxon>
        <taxon>Pseudomonadati</taxon>
        <taxon>Myxococcota</taxon>
        <taxon>Myxococcia</taxon>
        <taxon>Myxococcales</taxon>
        <taxon>Cystobacterineae</taxon>
        <taxon>Archangiaceae</taxon>
        <taxon>Vitiosangium</taxon>
    </lineage>
</organism>
<dbReference type="InterPro" id="IPR006913">
    <property type="entry name" value="CENP-V/GFA"/>
</dbReference>
<protein>
    <submittedName>
        <fullName evidence="5">Glutathione-dependent formaldehyde-activating enzyme</fullName>
    </submittedName>
</protein>
<dbReference type="PANTHER" id="PTHR28620">
    <property type="entry name" value="CENTROMERE PROTEIN V"/>
    <property type="match status" value="1"/>
</dbReference>
<name>A0A7D5CH55_9BACT</name>
<evidence type="ECO:0000313" key="5">
    <source>
        <dbReference type="EMBL" id="QKW93802.1"/>
    </source>
</evidence>
<dbReference type="Gene3D" id="2.170.150.70">
    <property type="match status" value="1"/>
</dbReference>
<accession>A0A7D5CH55</accession>
<dbReference type="GO" id="GO:0046872">
    <property type="term" value="F:metal ion binding"/>
    <property type="evidence" value="ECO:0007669"/>
    <property type="project" value="UniProtKB-KW"/>
</dbReference>
<keyword evidence="2" id="KW-0479">Metal-binding</keyword>
<dbReference type="InterPro" id="IPR052355">
    <property type="entry name" value="CENP-V-like"/>
</dbReference>
<dbReference type="GO" id="GO:0016846">
    <property type="term" value="F:carbon-sulfur lyase activity"/>
    <property type="evidence" value="ECO:0007669"/>
    <property type="project" value="InterPro"/>
</dbReference>
<comment type="similarity">
    <text evidence="1">Belongs to the Gfa family.</text>
</comment>
<dbReference type="InterPro" id="IPR011057">
    <property type="entry name" value="Mss4-like_sf"/>
</dbReference>
<evidence type="ECO:0000259" key="4">
    <source>
        <dbReference type="PROSITE" id="PS51891"/>
    </source>
</evidence>
<evidence type="ECO:0000256" key="1">
    <source>
        <dbReference type="ARBA" id="ARBA00005495"/>
    </source>
</evidence>
<evidence type="ECO:0000256" key="3">
    <source>
        <dbReference type="ARBA" id="ARBA00022833"/>
    </source>
</evidence>
<dbReference type="EMBL" id="MT520816">
    <property type="protein sequence ID" value="QKW93802.1"/>
    <property type="molecule type" value="Genomic_DNA"/>
</dbReference>